<evidence type="ECO:0000256" key="1">
    <source>
        <dbReference type="SAM" id="Coils"/>
    </source>
</evidence>
<comment type="caution">
    <text evidence="3">The sequence shown here is derived from an EMBL/GenBank/DDBJ whole genome shotgun (WGS) entry which is preliminary data.</text>
</comment>
<evidence type="ECO:0000313" key="3">
    <source>
        <dbReference type="EMBL" id="GAX16434.1"/>
    </source>
</evidence>
<feature type="compositionally biased region" description="Polar residues" evidence="2">
    <location>
        <begin position="361"/>
        <end position="372"/>
    </location>
</feature>
<reference evidence="3 4" key="1">
    <citation type="journal article" date="2015" name="Plant Cell">
        <title>Oil accumulation by the oleaginous diatom Fistulifera solaris as revealed by the genome and transcriptome.</title>
        <authorList>
            <person name="Tanaka T."/>
            <person name="Maeda Y."/>
            <person name="Veluchamy A."/>
            <person name="Tanaka M."/>
            <person name="Abida H."/>
            <person name="Marechal E."/>
            <person name="Bowler C."/>
            <person name="Muto M."/>
            <person name="Sunaga Y."/>
            <person name="Tanaka M."/>
            <person name="Yoshino T."/>
            <person name="Taniguchi T."/>
            <person name="Fukuda Y."/>
            <person name="Nemoto M."/>
            <person name="Matsumoto M."/>
            <person name="Wong P.S."/>
            <person name="Aburatani S."/>
            <person name="Fujibuchi W."/>
        </authorList>
    </citation>
    <scope>NUCLEOTIDE SEQUENCE [LARGE SCALE GENOMIC DNA]</scope>
    <source>
        <strain evidence="3 4">JPCC DA0580</strain>
    </source>
</reference>
<protein>
    <submittedName>
        <fullName evidence="3">Uncharacterized protein</fullName>
    </submittedName>
</protein>
<name>A0A1Z5JQZ1_FISSO</name>
<feature type="coiled-coil region" evidence="1">
    <location>
        <begin position="503"/>
        <end position="603"/>
    </location>
</feature>
<gene>
    <name evidence="3" type="ORF">FisN_19Lh011</name>
</gene>
<keyword evidence="1" id="KW-0175">Coiled coil</keyword>
<feature type="region of interest" description="Disordered" evidence="2">
    <location>
        <begin position="243"/>
        <end position="265"/>
    </location>
</feature>
<dbReference type="InParanoid" id="A0A1Z5JQZ1"/>
<feature type="compositionally biased region" description="Acidic residues" evidence="2">
    <location>
        <begin position="246"/>
        <end position="265"/>
    </location>
</feature>
<keyword evidence="4" id="KW-1185">Reference proteome</keyword>
<feature type="region of interest" description="Disordered" evidence="2">
    <location>
        <begin position="336"/>
        <end position="462"/>
    </location>
</feature>
<organism evidence="3 4">
    <name type="scientific">Fistulifera solaris</name>
    <name type="common">Oleaginous diatom</name>
    <dbReference type="NCBI Taxonomy" id="1519565"/>
    <lineage>
        <taxon>Eukaryota</taxon>
        <taxon>Sar</taxon>
        <taxon>Stramenopiles</taxon>
        <taxon>Ochrophyta</taxon>
        <taxon>Bacillariophyta</taxon>
        <taxon>Bacillariophyceae</taxon>
        <taxon>Bacillariophycidae</taxon>
        <taxon>Naviculales</taxon>
        <taxon>Naviculaceae</taxon>
        <taxon>Fistulifera</taxon>
    </lineage>
</organism>
<feature type="compositionally biased region" description="Basic and acidic residues" evidence="2">
    <location>
        <begin position="290"/>
        <end position="302"/>
    </location>
</feature>
<feature type="compositionally biased region" description="Basic and acidic residues" evidence="2">
    <location>
        <begin position="336"/>
        <end position="359"/>
    </location>
</feature>
<evidence type="ECO:0000256" key="2">
    <source>
        <dbReference type="SAM" id="MobiDB-lite"/>
    </source>
</evidence>
<sequence length="648" mass="73095">MRNRYSLRNRLQSNQPYHGRRDDADIMELRTALRILNQEMTKRGWTKQIQNDFVQVSPIGEEFAIQVSPSQRPFNVPVFSPFIELTPLEAYDLCESHMKYLLDFLEQGKYKWCKYKSFSAFLSTMKMLQVHAGPQEECYKLPAVILYKEVVRQLNFSTPVQIHYFDGKGVDSANVLELKLEEAYATVEFIGLTGQMNHRAVTGRYESYAHYNQIYMRHLTAAVQLRDATEKAFHVRIVGLKPKADDSDDDAAENSESDESDDEEELGLIDYFSLRHQKSLPAKTQPAVSAKERRITNEEKHDANKLLSASVFSENRKANVPDTVAAKVELPKETEKVPAEKAVKENDPASNESKLKKIDSCSANGKGTTGSQDELYASENIVSAKQNKDVKEVARVESEKENHPDADVNSVHIPGQSTGNQKGDLPGKRISCDRAALPSEEESLGAETATKSPELRKAATSTDMDDAASIIASKQVPSDVPDLSLEKSVFAMLRDGKIPQNSVSELQREVEALRAKNEKVIANLRNKKALLEEAKKKNQRLEDKLSQESSLHSQIASLRAGIENLTAARDNLRNKLRIEKELHTQARLEKEKAQHQLKRTEKLRAAELELLDLYRKFGNHSGFHGWGKRIRKLEAEVLEQQNSLAGQI</sequence>
<accession>A0A1Z5JQZ1</accession>
<proteinExistence type="predicted"/>
<dbReference type="OrthoDB" id="55697at2759"/>
<evidence type="ECO:0000313" key="4">
    <source>
        <dbReference type="Proteomes" id="UP000198406"/>
    </source>
</evidence>
<dbReference type="EMBL" id="BDSP01000106">
    <property type="protein sequence ID" value="GAX16434.1"/>
    <property type="molecule type" value="Genomic_DNA"/>
</dbReference>
<feature type="compositionally biased region" description="Basic and acidic residues" evidence="2">
    <location>
        <begin position="386"/>
        <end position="406"/>
    </location>
</feature>
<feature type="region of interest" description="Disordered" evidence="2">
    <location>
        <begin position="280"/>
        <end position="302"/>
    </location>
</feature>
<dbReference type="AlphaFoldDB" id="A0A1Z5JQZ1"/>
<dbReference type="Proteomes" id="UP000198406">
    <property type="component" value="Unassembled WGS sequence"/>
</dbReference>